<feature type="non-terminal residue" evidence="1">
    <location>
        <position position="187"/>
    </location>
</feature>
<gene>
    <name evidence="1" type="ORF">Tci_663938</name>
</gene>
<dbReference type="PANTHER" id="PTHR16134">
    <property type="entry name" value="F-BOX/TPR REPEAT PROTEIN POF3"/>
    <property type="match status" value="1"/>
</dbReference>
<name>A0A699KFB9_TANCI</name>
<organism evidence="1">
    <name type="scientific">Tanacetum cinerariifolium</name>
    <name type="common">Dalmatian daisy</name>
    <name type="synonym">Chrysanthemum cinerariifolium</name>
    <dbReference type="NCBI Taxonomy" id="118510"/>
    <lineage>
        <taxon>Eukaryota</taxon>
        <taxon>Viridiplantae</taxon>
        <taxon>Streptophyta</taxon>
        <taxon>Embryophyta</taxon>
        <taxon>Tracheophyta</taxon>
        <taxon>Spermatophyta</taxon>
        <taxon>Magnoliopsida</taxon>
        <taxon>eudicotyledons</taxon>
        <taxon>Gunneridae</taxon>
        <taxon>Pentapetalae</taxon>
        <taxon>asterids</taxon>
        <taxon>campanulids</taxon>
        <taxon>Asterales</taxon>
        <taxon>Asteraceae</taxon>
        <taxon>Asteroideae</taxon>
        <taxon>Anthemideae</taxon>
        <taxon>Anthemidinae</taxon>
        <taxon>Tanacetum</taxon>
    </lineage>
</organism>
<dbReference type="GO" id="GO:0031146">
    <property type="term" value="P:SCF-dependent proteasomal ubiquitin-dependent protein catabolic process"/>
    <property type="evidence" value="ECO:0007669"/>
    <property type="project" value="TreeGrafter"/>
</dbReference>
<dbReference type="PANTHER" id="PTHR16134:SF43">
    <property type="entry name" value="CORONATINE-INSENSITIVE PROTEIN 1"/>
    <property type="match status" value="1"/>
</dbReference>
<protein>
    <submittedName>
        <fullName evidence="1">Nucleosome assembly protein 1,4</fullName>
    </submittedName>
</protein>
<proteinExistence type="predicted"/>
<dbReference type="GO" id="GO:0019005">
    <property type="term" value="C:SCF ubiquitin ligase complex"/>
    <property type="evidence" value="ECO:0007669"/>
    <property type="project" value="TreeGrafter"/>
</dbReference>
<evidence type="ECO:0000313" key="1">
    <source>
        <dbReference type="EMBL" id="GFA91966.1"/>
    </source>
</evidence>
<dbReference type="InterPro" id="IPR032675">
    <property type="entry name" value="LRR_dom_sf"/>
</dbReference>
<dbReference type="SMART" id="SM00367">
    <property type="entry name" value="LRR_CC"/>
    <property type="match status" value="4"/>
</dbReference>
<dbReference type="AlphaFoldDB" id="A0A699KFB9"/>
<dbReference type="EMBL" id="BKCJ010514265">
    <property type="protein sequence ID" value="GFA91966.1"/>
    <property type="molecule type" value="Genomic_DNA"/>
</dbReference>
<accession>A0A699KFB9</accession>
<dbReference type="InterPro" id="IPR006553">
    <property type="entry name" value="Leu-rich_rpt_Cys-con_subtyp"/>
</dbReference>
<comment type="caution">
    <text evidence="1">The sequence shown here is derived from an EMBL/GenBank/DDBJ whole genome shotgun (WGS) entry which is preliminary data.</text>
</comment>
<sequence length="187" mass="20897">MGLIALAQGCPDLENLDVTLLDISNEAMEYVGTYLKNLRKFRVNLVNKSCITDLPLDNGIRAMLIGCKKLERLHVSLCHGGLTDVGLGYIGKYGHNLRYLSLEYTGESDAGLVELSKGCPKLRKLRIMECPFSEQAVENFLFNIHTLRYINFLFGDCGLAFTRPMVPADAEVLPELNPYVTLAKKLR</sequence>
<reference evidence="1" key="1">
    <citation type="journal article" date="2019" name="Sci. Rep.">
        <title>Draft genome of Tanacetum cinerariifolium, the natural source of mosquito coil.</title>
        <authorList>
            <person name="Yamashiro T."/>
            <person name="Shiraishi A."/>
            <person name="Satake H."/>
            <person name="Nakayama K."/>
        </authorList>
    </citation>
    <scope>NUCLEOTIDE SEQUENCE</scope>
</reference>
<dbReference type="SUPFAM" id="SSF52047">
    <property type="entry name" value="RNI-like"/>
    <property type="match status" value="1"/>
</dbReference>
<dbReference type="Gene3D" id="3.80.10.10">
    <property type="entry name" value="Ribonuclease Inhibitor"/>
    <property type="match status" value="1"/>
</dbReference>